<accession>A0A8H3G5L8</accession>
<reference evidence="9" key="1">
    <citation type="submission" date="2021-03" db="EMBL/GenBank/DDBJ databases">
        <authorList>
            <person name="Tagirdzhanova G."/>
        </authorList>
    </citation>
    <scope>NUCLEOTIDE SEQUENCE</scope>
</reference>
<dbReference type="PANTHER" id="PTHR33048:SF47">
    <property type="entry name" value="INTEGRAL MEMBRANE PROTEIN-RELATED"/>
    <property type="match status" value="1"/>
</dbReference>
<feature type="region of interest" description="Disordered" evidence="6">
    <location>
        <begin position="285"/>
        <end position="308"/>
    </location>
</feature>
<feature type="transmembrane region" description="Helical" evidence="7">
    <location>
        <begin position="142"/>
        <end position="161"/>
    </location>
</feature>
<evidence type="ECO:0000313" key="10">
    <source>
        <dbReference type="Proteomes" id="UP000664521"/>
    </source>
</evidence>
<dbReference type="GO" id="GO:0016020">
    <property type="term" value="C:membrane"/>
    <property type="evidence" value="ECO:0007669"/>
    <property type="project" value="UniProtKB-SubCell"/>
</dbReference>
<evidence type="ECO:0000256" key="3">
    <source>
        <dbReference type="ARBA" id="ARBA00022989"/>
    </source>
</evidence>
<evidence type="ECO:0000256" key="7">
    <source>
        <dbReference type="SAM" id="Phobius"/>
    </source>
</evidence>
<dbReference type="Pfam" id="PF20684">
    <property type="entry name" value="Fung_rhodopsin"/>
    <property type="match status" value="1"/>
</dbReference>
<dbReference type="InterPro" id="IPR052337">
    <property type="entry name" value="SAT4-like"/>
</dbReference>
<gene>
    <name evidence="9" type="ORF">HETSPECPRED_010382</name>
</gene>
<sequence>MSSTNAPLAVVQPARVGKSTLQGFLWAGVVVSFCFFMFRIFVRIKVFRRLFPDDALVLAAWFMLIAYAAIWQWCGDQLYLSVAVASGKLLMPPPDFLDQLETFLHGLFVAYYMFYTLLWSIKMSFLLFFWKLGHNVRRQRPLWWSVFAFTVASYAVCLGLVDYSCLLGSKMHLATGCSSPHTIHYQYFSIRFATALDILTDVCIILVSTNILWNLQISMQKKLALAGIFSLTLFIICVSIARVVIATSGAQIDLTWVLFWGGIEASVAIIVACLASFRTLYTRSERSSNRPSGKEDYSDRPSKFRSDNHFVPLKNRGVSAAIISTGEDSTTSFDEPVYSVDDVHVRQDFVVLPAAEDGRANR</sequence>
<evidence type="ECO:0000256" key="4">
    <source>
        <dbReference type="ARBA" id="ARBA00023136"/>
    </source>
</evidence>
<evidence type="ECO:0000256" key="5">
    <source>
        <dbReference type="ARBA" id="ARBA00038359"/>
    </source>
</evidence>
<keyword evidence="2 7" id="KW-0812">Transmembrane</keyword>
<comment type="subcellular location">
    <subcellularLocation>
        <location evidence="1">Membrane</location>
        <topology evidence="1">Multi-pass membrane protein</topology>
    </subcellularLocation>
</comment>
<feature type="transmembrane region" description="Helical" evidence="7">
    <location>
        <begin position="188"/>
        <end position="213"/>
    </location>
</feature>
<dbReference type="PANTHER" id="PTHR33048">
    <property type="entry name" value="PTH11-LIKE INTEGRAL MEMBRANE PROTEIN (AFU_ORTHOLOGUE AFUA_5G11245)"/>
    <property type="match status" value="1"/>
</dbReference>
<evidence type="ECO:0000256" key="6">
    <source>
        <dbReference type="SAM" id="MobiDB-lite"/>
    </source>
</evidence>
<dbReference type="OrthoDB" id="444631at2759"/>
<comment type="similarity">
    <text evidence="5">Belongs to the SAT4 family.</text>
</comment>
<name>A0A8H3G5L8_9LECA</name>
<feature type="transmembrane region" description="Helical" evidence="7">
    <location>
        <begin position="257"/>
        <end position="281"/>
    </location>
</feature>
<keyword evidence="10" id="KW-1185">Reference proteome</keyword>
<dbReference type="AlphaFoldDB" id="A0A8H3G5L8"/>
<protein>
    <recommendedName>
        <fullName evidence="8">Rhodopsin domain-containing protein</fullName>
    </recommendedName>
</protein>
<dbReference type="EMBL" id="CAJPDS010000093">
    <property type="protein sequence ID" value="CAF9936601.1"/>
    <property type="molecule type" value="Genomic_DNA"/>
</dbReference>
<organism evidence="9 10">
    <name type="scientific">Heterodermia speciosa</name>
    <dbReference type="NCBI Taxonomy" id="116794"/>
    <lineage>
        <taxon>Eukaryota</taxon>
        <taxon>Fungi</taxon>
        <taxon>Dikarya</taxon>
        <taxon>Ascomycota</taxon>
        <taxon>Pezizomycotina</taxon>
        <taxon>Lecanoromycetes</taxon>
        <taxon>OSLEUM clade</taxon>
        <taxon>Lecanoromycetidae</taxon>
        <taxon>Caliciales</taxon>
        <taxon>Physciaceae</taxon>
        <taxon>Heterodermia</taxon>
    </lineage>
</organism>
<evidence type="ECO:0000256" key="1">
    <source>
        <dbReference type="ARBA" id="ARBA00004141"/>
    </source>
</evidence>
<evidence type="ECO:0000256" key="2">
    <source>
        <dbReference type="ARBA" id="ARBA00022692"/>
    </source>
</evidence>
<keyword evidence="3 7" id="KW-1133">Transmembrane helix</keyword>
<feature type="transmembrane region" description="Helical" evidence="7">
    <location>
        <begin position="225"/>
        <end position="245"/>
    </location>
</feature>
<comment type="caution">
    <text evidence="9">The sequence shown here is derived from an EMBL/GenBank/DDBJ whole genome shotgun (WGS) entry which is preliminary data.</text>
</comment>
<evidence type="ECO:0000259" key="8">
    <source>
        <dbReference type="Pfam" id="PF20684"/>
    </source>
</evidence>
<keyword evidence="4 7" id="KW-0472">Membrane</keyword>
<evidence type="ECO:0000313" key="9">
    <source>
        <dbReference type="EMBL" id="CAF9936601.1"/>
    </source>
</evidence>
<dbReference type="InterPro" id="IPR049326">
    <property type="entry name" value="Rhodopsin_dom_fungi"/>
</dbReference>
<proteinExistence type="inferred from homology"/>
<feature type="transmembrane region" description="Helical" evidence="7">
    <location>
        <begin position="109"/>
        <end position="130"/>
    </location>
</feature>
<feature type="transmembrane region" description="Helical" evidence="7">
    <location>
        <begin position="23"/>
        <end position="42"/>
    </location>
</feature>
<dbReference type="Proteomes" id="UP000664521">
    <property type="component" value="Unassembled WGS sequence"/>
</dbReference>
<feature type="domain" description="Rhodopsin" evidence="8">
    <location>
        <begin position="38"/>
        <end position="282"/>
    </location>
</feature>
<feature type="transmembrane region" description="Helical" evidence="7">
    <location>
        <begin position="54"/>
        <end position="73"/>
    </location>
</feature>